<sequence>MGDYYRRGEGGGGGGSGGGGGGSGQRKRYRDDDDQQGEYRRSNRYEREDAFSKLRRELTTIAESPLARIGDVVKNIATTFTNHFENEDLRNGFLGTLLALVIEQPFKIPFVGAVALVANSQNPEAGKLIVEEAGKAVQQFLLDGQFTKLKLTLRFLGCVHGMLEGEGVFPLLHSVLDKAESAMADGDVGLALELTKSALFSVPYILASSRADIEPINKLLDKTRPLTEVRHKMQSLLNPFTGDAAPYDDRAKGTHMVRMLQINIETHLKGVPGGEHTGLGCLPRPWETFDEVLKEAAQHALPEITIPEEFPVDKNAILPDVYLSVFADPKVETVPTPLDLASTIFRDNIVDTINILDCNRLSVSRFLIEIDCFFSPKAFIKRATPFDRVNETAGETGSSWKPEDVAVDAIFSQLFKLPAPNHKLVYYHSILTELCKLAPAAVAPSLGRAIRFMHRNLESMDTELIYRFIDWFSHHLSNFGFTWKWAEWNENLTLPDVHPKKAFILGALEKEIRLSFATRIKGTVPEAYKELISEAKEMEQPNFKYDSPDEPFAEEAKEVMHAVADRKEIEEVDEILGRIRSLAAESGVADPDSVTRDAYVTAICHVGAKSLSHVLSCIERCKEKLVAIGLESPDARRQIVGSVLSYWEDQPGIGANVVDKLLNYSIVTPLSVVEWVLHDAGNNALSHTHAWEMVSTTINKVNNRVRQIAAARPAMLGSGSGFTEEQLAVYDETLKGAEEEQGVILKVVTESLSAMAESSEEMDGIDVESKAWMQWWAKGWLRAFNRKFGVPDEEVPTDTTGRLMKDDESMDTL</sequence>
<dbReference type="GO" id="GO:0000184">
    <property type="term" value="P:nuclear-transcribed mRNA catabolic process, nonsense-mediated decay"/>
    <property type="evidence" value="ECO:0007669"/>
    <property type="project" value="TreeGrafter"/>
</dbReference>
<name>A0A3N4L662_9PEZI</name>
<evidence type="ECO:0000259" key="3">
    <source>
        <dbReference type="Pfam" id="PF09090"/>
    </source>
</evidence>
<feature type="compositionally biased region" description="Gly residues" evidence="1">
    <location>
        <begin position="10"/>
        <end position="24"/>
    </location>
</feature>
<dbReference type="Proteomes" id="UP000277580">
    <property type="component" value="Unassembled WGS sequence"/>
</dbReference>
<accession>A0A3N4L662</accession>
<dbReference type="InterPro" id="IPR016024">
    <property type="entry name" value="ARM-type_fold"/>
</dbReference>
<dbReference type="OrthoDB" id="10252707at2759"/>
<dbReference type="Pfam" id="PF09088">
    <property type="entry name" value="MIF4G_like"/>
    <property type="match status" value="1"/>
</dbReference>
<dbReference type="InterPro" id="IPR015174">
    <property type="entry name" value="MIF4G-like_typ-2"/>
</dbReference>
<dbReference type="FunFam" id="1.25.40.180:FF:000035">
    <property type="entry name" value="snRNA cap binding complex subunit (Gcr3)"/>
    <property type="match status" value="1"/>
</dbReference>
<dbReference type="PANTHER" id="PTHR12412:SF2">
    <property type="entry name" value="NUCLEAR CAP-BINDING PROTEIN SUBUNIT 1"/>
    <property type="match status" value="1"/>
</dbReference>
<dbReference type="STRING" id="1392247.A0A3N4L662"/>
<dbReference type="InterPro" id="IPR015172">
    <property type="entry name" value="MIF4G-like_typ-1"/>
</dbReference>
<evidence type="ECO:0000313" key="4">
    <source>
        <dbReference type="EMBL" id="RPB16121.1"/>
    </source>
</evidence>
<feature type="domain" description="MIF4G-like type 1" evidence="2">
    <location>
        <begin position="335"/>
        <end position="526"/>
    </location>
</feature>
<dbReference type="SUPFAM" id="SSF48371">
    <property type="entry name" value="ARM repeat"/>
    <property type="match status" value="3"/>
</dbReference>
<dbReference type="FunCoup" id="A0A3N4L662">
    <property type="interactions" value="862"/>
</dbReference>
<dbReference type="InParanoid" id="A0A3N4L662"/>
<dbReference type="PANTHER" id="PTHR12412">
    <property type="entry name" value="CAP BINDING PROTEIN"/>
    <property type="match status" value="1"/>
</dbReference>
<dbReference type="InterPro" id="IPR027159">
    <property type="entry name" value="CBP80"/>
</dbReference>
<evidence type="ECO:0008006" key="6">
    <source>
        <dbReference type="Google" id="ProtNLM"/>
    </source>
</evidence>
<evidence type="ECO:0000259" key="2">
    <source>
        <dbReference type="Pfam" id="PF09088"/>
    </source>
</evidence>
<reference evidence="4 5" key="1">
    <citation type="journal article" date="2018" name="Nat. Ecol. Evol.">
        <title>Pezizomycetes genomes reveal the molecular basis of ectomycorrhizal truffle lifestyle.</title>
        <authorList>
            <person name="Murat C."/>
            <person name="Payen T."/>
            <person name="Noel B."/>
            <person name="Kuo A."/>
            <person name="Morin E."/>
            <person name="Chen J."/>
            <person name="Kohler A."/>
            <person name="Krizsan K."/>
            <person name="Balestrini R."/>
            <person name="Da Silva C."/>
            <person name="Montanini B."/>
            <person name="Hainaut M."/>
            <person name="Levati E."/>
            <person name="Barry K.W."/>
            <person name="Belfiori B."/>
            <person name="Cichocki N."/>
            <person name="Clum A."/>
            <person name="Dockter R.B."/>
            <person name="Fauchery L."/>
            <person name="Guy J."/>
            <person name="Iotti M."/>
            <person name="Le Tacon F."/>
            <person name="Lindquist E.A."/>
            <person name="Lipzen A."/>
            <person name="Malagnac F."/>
            <person name="Mello A."/>
            <person name="Molinier V."/>
            <person name="Miyauchi S."/>
            <person name="Poulain J."/>
            <person name="Riccioni C."/>
            <person name="Rubini A."/>
            <person name="Sitrit Y."/>
            <person name="Splivallo R."/>
            <person name="Traeger S."/>
            <person name="Wang M."/>
            <person name="Zifcakova L."/>
            <person name="Wipf D."/>
            <person name="Zambonelli A."/>
            <person name="Paolocci F."/>
            <person name="Nowrousian M."/>
            <person name="Ottonello S."/>
            <person name="Baldrian P."/>
            <person name="Spatafora J.W."/>
            <person name="Henrissat B."/>
            <person name="Nagy L.G."/>
            <person name="Aury J.M."/>
            <person name="Wincker P."/>
            <person name="Grigoriev I.V."/>
            <person name="Bonfante P."/>
            <person name="Martin F.M."/>
        </authorList>
    </citation>
    <scope>NUCLEOTIDE SEQUENCE [LARGE SCALE GENOMIC DNA]</scope>
    <source>
        <strain evidence="4 5">CCBAS932</strain>
    </source>
</reference>
<organism evidence="4 5">
    <name type="scientific">Morchella conica CCBAS932</name>
    <dbReference type="NCBI Taxonomy" id="1392247"/>
    <lineage>
        <taxon>Eukaryota</taxon>
        <taxon>Fungi</taxon>
        <taxon>Dikarya</taxon>
        <taxon>Ascomycota</taxon>
        <taxon>Pezizomycotina</taxon>
        <taxon>Pezizomycetes</taxon>
        <taxon>Pezizales</taxon>
        <taxon>Morchellaceae</taxon>
        <taxon>Morchella</taxon>
    </lineage>
</organism>
<feature type="region of interest" description="Disordered" evidence="1">
    <location>
        <begin position="793"/>
        <end position="813"/>
    </location>
</feature>
<evidence type="ECO:0000256" key="1">
    <source>
        <dbReference type="SAM" id="MobiDB-lite"/>
    </source>
</evidence>
<proteinExistence type="predicted"/>
<dbReference type="AlphaFoldDB" id="A0A3N4L662"/>
<keyword evidence="5" id="KW-1185">Reference proteome</keyword>
<feature type="domain" description="MIF4G-like type 2" evidence="3">
    <location>
        <begin position="543"/>
        <end position="788"/>
    </location>
</feature>
<dbReference type="GO" id="GO:0000339">
    <property type="term" value="F:RNA cap binding"/>
    <property type="evidence" value="ECO:0007669"/>
    <property type="project" value="InterPro"/>
</dbReference>
<gene>
    <name evidence="4" type="ORF">P167DRAFT_500921</name>
</gene>
<dbReference type="EMBL" id="ML119110">
    <property type="protein sequence ID" value="RPB16121.1"/>
    <property type="molecule type" value="Genomic_DNA"/>
</dbReference>
<feature type="region of interest" description="Disordered" evidence="1">
    <location>
        <begin position="1"/>
        <end position="45"/>
    </location>
</feature>
<evidence type="ECO:0000313" key="5">
    <source>
        <dbReference type="Proteomes" id="UP000277580"/>
    </source>
</evidence>
<dbReference type="GO" id="GO:0003729">
    <property type="term" value="F:mRNA binding"/>
    <property type="evidence" value="ECO:0007669"/>
    <property type="project" value="TreeGrafter"/>
</dbReference>
<dbReference type="GO" id="GO:0005846">
    <property type="term" value="C:nuclear cap binding complex"/>
    <property type="evidence" value="ECO:0007669"/>
    <property type="project" value="InterPro"/>
</dbReference>
<dbReference type="GO" id="GO:0005634">
    <property type="term" value="C:nucleus"/>
    <property type="evidence" value="ECO:0007669"/>
    <property type="project" value="TreeGrafter"/>
</dbReference>
<dbReference type="Gene3D" id="1.25.40.180">
    <property type="match status" value="3"/>
</dbReference>
<dbReference type="GO" id="GO:0006406">
    <property type="term" value="P:mRNA export from nucleus"/>
    <property type="evidence" value="ECO:0007669"/>
    <property type="project" value="InterPro"/>
</dbReference>
<protein>
    <recommendedName>
        <fullName evidence="6">Cap binding protein</fullName>
    </recommendedName>
</protein>
<dbReference type="Pfam" id="PF09090">
    <property type="entry name" value="MIF4G_like_2"/>
    <property type="match status" value="1"/>
</dbReference>